<dbReference type="AlphaFoldDB" id="A0AB39L1E0"/>
<reference evidence="1" key="1">
    <citation type="submission" date="2024-07" db="EMBL/GenBank/DDBJ databases">
        <authorList>
            <person name="fu j."/>
        </authorList>
    </citation>
    <scope>NUCLEOTIDE SEQUENCE</scope>
    <source>
        <strain evidence="1">P10A9</strain>
    </source>
</reference>
<dbReference type="EMBL" id="CP163302">
    <property type="protein sequence ID" value="XDP44174.1"/>
    <property type="molecule type" value="Genomic_DNA"/>
</dbReference>
<gene>
    <name evidence="1" type="ORF">AB5L97_12890</name>
</gene>
<name>A0AB39L1E0_9MICC</name>
<evidence type="ECO:0000313" key="1">
    <source>
        <dbReference type="EMBL" id="XDP44174.1"/>
    </source>
</evidence>
<organism evidence="1">
    <name type="scientific">Sinomonas puerhi</name>
    <dbReference type="NCBI Taxonomy" id="3238584"/>
    <lineage>
        <taxon>Bacteria</taxon>
        <taxon>Bacillati</taxon>
        <taxon>Actinomycetota</taxon>
        <taxon>Actinomycetes</taxon>
        <taxon>Micrococcales</taxon>
        <taxon>Micrococcaceae</taxon>
        <taxon>Sinomonas</taxon>
    </lineage>
</organism>
<sequence>MDQDSQQMLFVVMIRKPGDDFAPLDQILRAKDVEEGRTIAAGRVRRHLLTHPDLTLDGAELRGATSGTVYASWDPRADSPS</sequence>
<proteinExistence type="predicted"/>
<dbReference type="KEGG" id="spue:AB5L97_12890"/>
<protein>
    <submittedName>
        <fullName evidence="1">Uncharacterized protein</fullName>
    </submittedName>
</protein>
<accession>A0AB39L1E0</accession>
<dbReference type="RefSeq" id="WP_307957989.1">
    <property type="nucleotide sequence ID" value="NZ_CP163302.1"/>
</dbReference>